<dbReference type="GO" id="GO:0016020">
    <property type="term" value="C:membrane"/>
    <property type="evidence" value="ECO:0007669"/>
    <property type="project" value="InterPro"/>
</dbReference>
<keyword evidence="4" id="KW-0472">Membrane</keyword>
<keyword evidence="1 3" id="KW-0807">Transducer</keyword>
<feature type="domain" description="HAMP" evidence="6">
    <location>
        <begin position="213"/>
        <end position="266"/>
    </location>
</feature>
<dbReference type="STRING" id="1121279.SAMN02745887_03665"/>
<evidence type="ECO:0000313" key="8">
    <source>
        <dbReference type="Proteomes" id="UP000186513"/>
    </source>
</evidence>
<evidence type="ECO:0000256" key="4">
    <source>
        <dbReference type="SAM" id="Phobius"/>
    </source>
</evidence>
<dbReference type="SUPFAM" id="SSF58104">
    <property type="entry name" value="Methyl-accepting chemotaxis protein (MCP) signaling domain"/>
    <property type="match status" value="1"/>
</dbReference>
<dbReference type="Gene3D" id="1.10.287.950">
    <property type="entry name" value="Methyl-accepting chemotaxis protein"/>
    <property type="match status" value="1"/>
</dbReference>
<proteinExistence type="inferred from homology"/>
<keyword evidence="4" id="KW-1133">Transmembrane helix</keyword>
<feature type="transmembrane region" description="Helical" evidence="4">
    <location>
        <begin position="193"/>
        <end position="211"/>
    </location>
</feature>
<feature type="domain" description="Methyl-accepting transducer" evidence="5">
    <location>
        <begin position="310"/>
        <end position="546"/>
    </location>
</feature>
<evidence type="ECO:0000259" key="5">
    <source>
        <dbReference type="PROSITE" id="PS50111"/>
    </source>
</evidence>
<accession>A0A1K2HRV8</accession>
<dbReference type="PROSITE" id="PS50111">
    <property type="entry name" value="CHEMOTAXIS_TRANSDUC_2"/>
    <property type="match status" value="1"/>
</dbReference>
<comment type="similarity">
    <text evidence="2">Belongs to the methyl-accepting chemotaxis (MCP) protein family.</text>
</comment>
<dbReference type="RefSeq" id="WP_072430143.1">
    <property type="nucleotide sequence ID" value="NZ_FPKR01000018.1"/>
</dbReference>
<dbReference type="OrthoDB" id="2489132at2"/>
<dbReference type="PROSITE" id="PS50885">
    <property type="entry name" value="HAMP"/>
    <property type="match status" value="2"/>
</dbReference>
<feature type="domain" description="HAMP" evidence="6">
    <location>
        <begin position="267"/>
        <end position="305"/>
    </location>
</feature>
<protein>
    <submittedName>
        <fullName evidence="7">Methyl-accepting chemotaxis protein</fullName>
    </submittedName>
</protein>
<sequence>MWWLNLRTHTKLLLSFALVLLGFASLLYLAQSSLARVRDNDQITRELNSSLLGFKQIRFHVHDSRSEVLNALLVKAPERAEAMLQQFKPLNDMDAAALDGLQRHTAADPVLRELVTEVSRIWHELVVARDQQIIPLLAAGKFEEARILATSEQRQRILRLGELASRLDQLVAQRLQLLEQENARLVEQQLKRFFLLGGVLIALAVLLSLLLSHNLARPLGALTAYARQISQGTLPEHIAFTERRDEVGVLAQAFARLGEYMQSLSRQAERLAQGDLSQAVAPRSNQDLLGHSFVRMVDNLSQLTQEMQEGIVVIASASEEILSTAGQVAGGAQESASAITEIATTIEEVKQTARMAQQRAGEVNEAAGRNRDIAQSGLNAVAQSLGSMSQVREQMHAMAESILRLGEQSQAISEIVATVNELAEQSNLLGVNASIEAGKAGEAGKGFAVVALEVKALAEQSKQATAQVRSILGDVQRAMTRAAMAAEQGSKAVELGFEHARSSDEAMRMLADSLAQSGEMAAQIAATSQQQLAGMDQVASAIGSLRQTSQDNAAGARQVDQSARDLHGLGGRLKRLATQFKLPERQRA</sequence>
<dbReference type="PANTHER" id="PTHR32089:SF112">
    <property type="entry name" value="LYSOZYME-LIKE PROTEIN-RELATED"/>
    <property type="match status" value="1"/>
</dbReference>
<dbReference type="InterPro" id="IPR004089">
    <property type="entry name" value="MCPsignal_dom"/>
</dbReference>
<dbReference type="CDD" id="cd06225">
    <property type="entry name" value="HAMP"/>
    <property type="match status" value="2"/>
</dbReference>
<evidence type="ECO:0000313" key="7">
    <source>
        <dbReference type="EMBL" id="SFZ79483.1"/>
    </source>
</evidence>
<dbReference type="Proteomes" id="UP000186513">
    <property type="component" value="Unassembled WGS sequence"/>
</dbReference>
<dbReference type="Gene3D" id="6.10.340.10">
    <property type="match status" value="1"/>
</dbReference>
<dbReference type="AlphaFoldDB" id="A0A1K2HRV8"/>
<gene>
    <name evidence="7" type="ORF">SAMN02745887_03665</name>
</gene>
<organism evidence="7 8">
    <name type="scientific">Chitinimonas taiwanensis DSM 18899</name>
    <dbReference type="NCBI Taxonomy" id="1121279"/>
    <lineage>
        <taxon>Bacteria</taxon>
        <taxon>Pseudomonadati</taxon>
        <taxon>Pseudomonadota</taxon>
        <taxon>Betaproteobacteria</taxon>
        <taxon>Neisseriales</taxon>
        <taxon>Chitinibacteraceae</taxon>
        <taxon>Chitinimonas</taxon>
    </lineage>
</organism>
<keyword evidence="8" id="KW-1185">Reference proteome</keyword>
<dbReference type="PANTHER" id="PTHR32089">
    <property type="entry name" value="METHYL-ACCEPTING CHEMOTAXIS PROTEIN MCPB"/>
    <property type="match status" value="1"/>
</dbReference>
<dbReference type="Pfam" id="PF00015">
    <property type="entry name" value="MCPsignal"/>
    <property type="match status" value="1"/>
</dbReference>
<dbReference type="InterPro" id="IPR003660">
    <property type="entry name" value="HAMP_dom"/>
</dbReference>
<evidence type="ECO:0000259" key="6">
    <source>
        <dbReference type="PROSITE" id="PS50885"/>
    </source>
</evidence>
<dbReference type="Pfam" id="PF00672">
    <property type="entry name" value="HAMP"/>
    <property type="match status" value="2"/>
</dbReference>
<keyword evidence="4" id="KW-0812">Transmembrane</keyword>
<dbReference type="SMART" id="SM00304">
    <property type="entry name" value="HAMP"/>
    <property type="match status" value="1"/>
</dbReference>
<evidence type="ECO:0000256" key="1">
    <source>
        <dbReference type="ARBA" id="ARBA00023224"/>
    </source>
</evidence>
<dbReference type="EMBL" id="FPKR01000018">
    <property type="protein sequence ID" value="SFZ79483.1"/>
    <property type="molecule type" value="Genomic_DNA"/>
</dbReference>
<evidence type="ECO:0000256" key="2">
    <source>
        <dbReference type="ARBA" id="ARBA00029447"/>
    </source>
</evidence>
<dbReference type="GO" id="GO:0007165">
    <property type="term" value="P:signal transduction"/>
    <property type="evidence" value="ECO:0007669"/>
    <property type="project" value="UniProtKB-KW"/>
</dbReference>
<evidence type="ECO:0000256" key="3">
    <source>
        <dbReference type="PROSITE-ProRule" id="PRU00284"/>
    </source>
</evidence>
<dbReference type="SMART" id="SM00283">
    <property type="entry name" value="MA"/>
    <property type="match status" value="1"/>
</dbReference>
<name>A0A1K2HRV8_9NEIS</name>
<reference evidence="7 8" key="1">
    <citation type="submission" date="2016-11" db="EMBL/GenBank/DDBJ databases">
        <authorList>
            <person name="Jaros S."/>
            <person name="Januszkiewicz K."/>
            <person name="Wedrychowicz H."/>
        </authorList>
    </citation>
    <scope>NUCLEOTIDE SEQUENCE [LARGE SCALE GENOMIC DNA]</scope>
    <source>
        <strain evidence="7 8">DSM 18899</strain>
    </source>
</reference>